<dbReference type="Gene3D" id="1.10.8.270">
    <property type="entry name" value="putative rabgap domain of human tbc1 domain family member 14 like domains"/>
    <property type="match status" value="1"/>
</dbReference>
<dbReference type="OrthoDB" id="27140at2759"/>
<evidence type="ECO:0000256" key="2">
    <source>
        <dbReference type="SAM" id="MobiDB-lite"/>
    </source>
</evidence>
<evidence type="ECO:0000313" key="4">
    <source>
        <dbReference type="EMBL" id="KIW79125.1"/>
    </source>
</evidence>
<protein>
    <submittedName>
        <fullName evidence="4">Unplaced genomic scaffold supercont1.5, whole genome shotgun sequence</fullName>
    </submittedName>
</protein>
<feature type="region of interest" description="Disordered" evidence="2">
    <location>
        <begin position="370"/>
        <end position="408"/>
    </location>
</feature>
<dbReference type="PROSITE" id="PS50086">
    <property type="entry name" value="TBC_RABGAP"/>
    <property type="match status" value="1"/>
</dbReference>
<dbReference type="STRING" id="1442368.A0A0D2GKT7"/>
<dbReference type="GeneID" id="25308455"/>
<dbReference type="FunFam" id="1.10.8.270:FF:000031">
    <property type="entry name" value="TBC1 domain family member 5"/>
    <property type="match status" value="1"/>
</dbReference>
<evidence type="ECO:0000259" key="3">
    <source>
        <dbReference type="PROSITE" id="PS50086"/>
    </source>
</evidence>
<evidence type="ECO:0000256" key="1">
    <source>
        <dbReference type="ARBA" id="ARBA00022468"/>
    </source>
</evidence>
<name>A0A0D2GKT7_9EURO</name>
<reference evidence="4 5" key="1">
    <citation type="submission" date="2015-01" db="EMBL/GenBank/DDBJ databases">
        <title>The Genome Sequence of Fonsecaea pedrosoi CBS 271.37.</title>
        <authorList>
            <consortium name="The Broad Institute Genomics Platform"/>
            <person name="Cuomo C."/>
            <person name="de Hoog S."/>
            <person name="Gorbushina A."/>
            <person name="Stielow B."/>
            <person name="Teixiera M."/>
            <person name="Abouelleil A."/>
            <person name="Chapman S.B."/>
            <person name="Priest M."/>
            <person name="Young S.K."/>
            <person name="Wortman J."/>
            <person name="Nusbaum C."/>
            <person name="Birren B."/>
        </authorList>
    </citation>
    <scope>NUCLEOTIDE SEQUENCE [LARGE SCALE GENOMIC DNA]</scope>
    <source>
        <strain evidence="4 5">CBS 271.37</strain>
    </source>
</reference>
<keyword evidence="5" id="KW-1185">Reference proteome</keyword>
<feature type="region of interest" description="Disordered" evidence="2">
    <location>
        <begin position="548"/>
        <end position="622"/>
    </location>
</feature>
<feature type="domain" description="Rab-GAP TBC" evidence="3">
    <location>
        <begin position="35"/>
        <end position="293"/>
    </location>
</feature>
<feature type="compositionally biased region" description="Polar residues" evidence="2">
    <location>
        <begin position="557"/>
        <end position="566"/>
    </location>
</feature>
<keyword evidence="1" id="KW-0343">GTPase activation</keyword>
<gene>
    <name evidence="4" type="ORF">Z517_08965</name>
</gene>
<feature type="region of interest" description="Disordered" evidence="2">
    <location>
        <begin position="634"/>
        <end position="690"/>
    </location>
</feature>
<dbReference type="PANTHER" id="PTHR22957:SF337">
    <property type="entry name" value="TBC1 DOMAIN FAMILY MEMBER 5"/>
    <property type="match status" value="1"/>
</dbReference>
<dbReference type="Gene3D" id="1.10.472.80">
    <property type="entry name" value="Ypt/Rab-GAP domain of gyp1p, domain 3"/>
    <property type="match status" value="1"/>
</dbReference>
<organism evidence="4 5">
    <name type="scientific">Fonsecaea pedrosoi CBS 271.37</name>
    <dbReference type="NCBI Taxonomy" id="1442368"/>
    <lineage>
        <taxon>Eukaryota</taxon>
        <taxon>Fungi</taxon>
        <taxon>Dikarya</taxon>
        <taxon>Ascomycota</taxon>
        <taxon>Pezizomycotina</taxon>
        <taxon>Eurotiomycetes</taxon>
        <taxon>Chaetothyriomycetidae</taxon>
        <taxon>Chaetothyriales</taxon>
        <taxon>Herpotrichiellaceae</taxon>
        <taxon>Fonsecaea</taxon>
    </lineage>
</organism>
<accession>A0A0D2GKT7</accession>
<dbReference type="InterPro" id="IPR035969">
    <property type="entry name" value="Rab-GAP_TBC_sf"/>
</dbReference>
<feature type="compositionally biased region" description="Polar residues" evidence="2">
    <location>
        <begin position="609"/>
        <end position="622"/>
    </location>
</feature>
<dbReference type="SUPFAM" id="SSF47923">
    <property type="entry name" value="Ypt/Rab-GAP domain of gyp1p"/>
    <property type="match status" value="2"/>
</dbReference>
<dbReference type="Pfam" id="PF00566">
    <property type="entry name" value="RabGAP-TBC"/>
    <property type="match status" value="1"/>
</dbReference>
<dbReference type="PANTHER" id="PTHR22957">
    <property type="entry name" value="TBC1 DOMAIN FAMILY MEMBER GTPASE-ACTIVATING PROTEIN"/>
    <property type="match status" value="1"/>
</dbReference>
<dbReference type="FunFam" id="1.10.472.80:FF:000038">
    <property type="entry name" value="TBC1 domain family member 5"/>
    <property type="match status" value="1"/>
</dbReference>
<sequence length="690" mass="78109">MRTFADIQRRWTLLFSTSIGVDLRQAVRDGEGFDPCEDGLRSVSWKSFLLYGPLSQGSWSKKLAESRSAYVSLRDHFLRFIEHPDDLHSSADPLADDENSPWSTLRQDEISREEIFQDVTRCMQDNYFFREPSTQKRLLDILFIYAKLNPDIGYRQGMHELLAPIIWVVNQDAVDLSSVSKSDKKAEGMDFMIEVLDGKFVEHDSFSLFCALMQTAKAFYEVGENRDSSPIVARSKRIHDEILSAIDPELALHLHVLGILPQIYSIRWIRLLFGREFEFKDVLRVWDVLFAENLRSDIVDLTCVAMLLRSRWSLINADYTAAITALTHYTLPKSAEDPRSLVRDAVFLDKNRDSGAGAIVIQRYSGKSPKRIEVPNSRSQSALRPNRVGQHRQSPTTSPGRFASPQRQLEGLFREVTGNLHRRTEGWDVSKAVRSAVGEVRRNMNNYQTSHPRHSSLDTPPLVAPSLKRPDGDDGELFRNLEQKVETLQERNLVLSQMLDDALASLRAIKLTVPEAARESEHDLNICLAKIQFVSVYLSNSDIPIPKEQKFQDAKNPAQTPNLSTTESDKDSHHEQDNEDPTKEDDKEAEPQTTDPAHAVLSGKGGPIVTSQTSSRPSLMDSSFSFMLGENRHRSSFVSSVADLPEHRRESESRTRPKKRTAETKAQQERRDSGSEDDGFTLTKIQGGQG</sequence>
<dbReference type="RefSeq" id="XP_013282933.1">
    <property type="nucleotide sequence ID" value="XM_013427479.1"/>
</dbReference>
<dbReference type="Proteomes" id="UP000053029">
    <property type="component" value="Unassembled WGS sequence"/>
</dbReference>
<proteinExistence type="predicted"/>
<feature type="compositionally biased region" description="Basic and acidic residues" evidence="2">
    <location>
        <begin position="644"/>
        <end position="674"/>
    </location>
</feature>
<dbReference type="SMART" id="SM00164">
    <property type="entry name" value="TBC"/>
    <property type="match status" value="1"/>
</dbReference>
<dbReference type="EMBL" id="KN846973">
    <property type="protein sequence ID" value="KIW79125.1"/>
    <property type="molecule type" value="Genomic_DNA"/>
</dbReference>
<dbReference type="InterPro" id="IPR000195">
    <property type="entry name" value="Rab-GAP-TBC_dom"/>
</dbReference>
<dbReference type="AlphaFoldDB" id="A0A0D2GKT7"/>
<dbReference type="VEuPathDB" id="FungiDB:Z517_08965"/>
<dbReference type="GO" id="GO:0005096">
    <property type="term" value="F:GTPase activator activity"/>
    <property type="evidence" value="ECO:0007669"/>
    <property type="project" value="UniProtKB-KW"/>
</dbReference>
<dbReference type="HOGENOM" id="CLU_019939_0_0_1"/>
<feature type="compositionally biased region" description="Basic and acidic residues" evidence="2">
    <location>
        <begin position="567"/>
        <end position="590"/>
    </location>
</feature>
<evidence type="ECO:0000313" key="5">
    <source>
        <dbReference type="Proteomes" id="UP000053029"/>
    </source>
</evidence>